<evidence type="ECO:0000256" key="2">
    <source>
        <dbReference type="ARBA" id="ARBA00010742"/>
    </source>
</evidence>
<name>A0ABT1CMU5_9HYPH</name>
<dbReference type="Proteomes" id="UP001320715">
    <property type="component" value="Unassembled WGS sequence"/>
</dbReference>
<comment type="caution">
    <text evidence="6">The sequence shown here is derived from an EMBL/GenBank/DDBJ whole genome shotgun (WGS) entry which is preliminary data.</text>
</comment>
<reference evidence="6 7" key="1">
    <citation type="submission" date="2020-01" db="EMBL/GenBank/DDBJ databases">
        <title>Genomes of bacteria type strains.</title>
        <authorList>
            <person name="Chen J."/>
            <person name="Zhu S."/>
            <person name="Yang J."/>
        </authorList>
    </citation>
    <scope>NUCLEOTIDE SEQUENCE [LARGE SCALE GENOMIC DNA]</scope>
    <source>
        <strain evidence="6 7">DSM 16655</strain>
    </source>
</reference>
<evidence type="ECO:0000256" key="1">
    <source>
        <dbReference type="ARBA" id="ARBA00004418"/>
    </source>
</evidence>
<dbReference type="InterPro" id="IPR015168">
    <property type="entry name" value="SsuA/THI5"/>
</dbReference>
<dbReference type="Gene3D" id="3.40.190.10">
    <property type="entry name" value="Periplasmic binding protein-like II"/>
    <property type="match status" value="2"/>
</dbReference>
<dbReference type="RefSeq" id="WP_152008053.1">
    <property type="nucleotide sequence ID" value="NZ_JAAAML010000001.1"/>
</dbReference>
<keyword evidence="3 4" id="KW-0732">Signal</keyword>
<keyword evidence="7" id="KW-1185">Reference proteome</keyword>
<dbReference type="InterPro" id="IPR006311">
    <property type="entry name" value="TAT_signal"/>
</dbReference>
<evidence type="ECO:0000256" key="4">
    <source>
        <dbReference type="SAM" id="SignalP"/>
    </source>
</evidence>
<comment type="similarity">
    <text evidence="2">Belongs to the bacterial solute-binding protein SsuA/TauA family.</text>
</comment>
<dbReference type="PANTHER" id="PTHR30024:SF47">
    <property type="entry name" value="TAURINE-BINDING PERIPLASMIC PROTEIN"/>
    <property type="match status" value="1"/>
</dbReference>
<proteinExistence type="inferred from homology"/>
<organism evidence="6 7">
    <name type="scientific">Hoeflea alexandrii</name>
    <dbReference type="NCBI Taxonomy" id="288436"/>
    <lineage>
        <taxon>Bacteria</taxon>
        <taxon>Pseudomonadati</taxon>
        <taxon>Pseudomonadota</taxon>
        <taxon>Alphaproteobacteria</taxon>
        <taxon>Hyphomicrobiales</taxon>
        <taxon>Rhizobiaceae</taxon>
        <taxon>Hoeflea</taxon>
    </lineage>
</organism>
<gene>
    <name evidence="6" type="ORF">GTW23_04895</name>
</gene>
<dbReference type="SUPFAM" id="SSF53850">
    <property type="entry name" value="Periplasmic binding protein-like II"/>
    <property type="match status" value="1"/>
</dbReference>
<dbReference type="Pfam" id="PF09084">
    <property type="entry name" value="NMT1"/>
    <property type="match status" value="1"/>
</dbReference>
<accession>A0ABT1CMU5</accession>
<dbReference type="PROSITE" id="PS51318">
    <property type="entry name" value="TAT"/>
    <property type="match status" value="1"/>
</dbReference>
<feature type="chain" id="PRO_5047293281" evidence="4">
    <location>
        <begin position="33"/>
        <end position="344"/>
    </location>
</feature>
<evidence type="ECO:0000259" key="5">
    <source>
        <dbReference type="Pfam" id="PF09084"/>
    </source>
</evidence>
<evidence type="ECO:0000256" key="3">
    <source>
        <dbReference type="ARBA" id="ARBA00022729"/>
    </source>
</evidence>
<evidence type="ECO:0000313" key="6">
    <source>
        <dbReference type="EMBL" id="MCO6407504.1"/>
    </source>
</evidence>
<protein>
    <submittedName>
        <fullName evidence="6">ABC transporter substrate-binding protein</fullName>
    </submittedName>
</protein>
<comment type="subcellular location">
    <subcellularLocation>
        <location evidence="1">Periplasm</location>
    </subcellularLocation>
</comment>
<feature type="signal peptide" evidence="4">
    <location>
        <begin position="1"/>
        <end position="32"/>
    </location>
</feature>
<dbReference type="EMBL" id="JAAAML010000001">
    <property type="protein sequence ID" value="MCO6407504.1"/>
    <property type="molecule type" value="Genomic_DNA"/>
</dbReference>
<feature type="domain" description="SsuA/THI5-like" evidence="5">
    <location>
        <begin position="44"/>
        <end position="256"/>
    </location>
</feature>
<evidence type="ECO:0000313" key="7">
    <source>
        <dbReference type="Proteomes" id="UP001320715"/>
    </source>
</evidence>
<sequence>MIRTTRRTALSMFAATAIGLVTAAGLSTAAQAADAIKIGILSLTSHSPSIIAEGKGYFTEQDLAVEFVSFQAAQPMAVAIASGDIDFGMTAISGGLISLAEKGAVRIIGGALQETPEISGQKILASKAAYDAGLTSPDKLAGRTYGVTTAGSSFHYMAHKIADKSGFDRSEIKITPMQKVPAVIAALKSGQIDAWSIVPNIAGALTKGPEVVEIGKVSDYIDNYQVTTVFTSTKNVTENRDLVTRFLAGLSKGIADYNAALVDKTMSADEVAEITGMVHKYVYADQPIEKAGPRIAAGAMRINAGAQLNIASIEDQLAWFQSEKLAPEGVTMADLVDTSFVETY</sequence>
<dbReference type="PANTHER" id="PTHR30024">
    <property type="entry name" value="ALIPHATIC SULFONATES-BINDING PROTEIN-RELATED"/>
    <property type="match status" value="1"/>
</dbReference>